<feature type="compositionally biased region" description="Low complexity" evidence="1">
    <location>
        <begin position="586"/>
        <end position="599"/>
    </location>
</feature>
<keyword evidence="3" id="KW-1185">Reference proteome</keyword>
<evidence type="ECO:0008006" key="4">
    <source>
        <dbReference type="Google" id="ProtNLM"/>
    </source>
</evidence>
<accession>A0A4Y7TBF6</accession>
<gene>
    <name evidence="2" type="ORF">FA13DRAFT_1792030</name>
</gene>
<dbReference type="STRING" id="71717.A0A4Y7TBF6"/>
<name>A0A4Y7TBF6_COPMI</name>
<feature type="compositionally biased region" description="Basic residues" evidence="1">
    <location>
        <begin position="41"/>
        <end position="50"/>
    </location>
</feature>
<comment type="caution">
    <text evidence="2">The sequence shown here is derived from an EMBL/GenBank/DDBJ whole genome shotgun (WGS) entry which is preliminary data.</text>
</comment>
<evidence type="ECO:0000313" key="3">
    <source>
        <dbReference type="Proteomes" id="UP000298030"/>
    </source>
</evidence>
<protein>
    <recommendedName>
        <fullName evidence="4">F-box domain-containing protein</fullName>
    </recommendedName>
</protein>
<evidence type="ECO:0000313" key="2">
    <source>
        <dbReference type="EMBL" id="TEB30899.1"/>
    </source>
</evidence>
<feature type="region of interest" description="Disordered" evidence="1">
    <location>
        <begin position="1"/>
        <end position="61"/>
    </location>
</feature>
<dbReference type="OrthoDB" id="2322499at2759"/>
<dbReference type="EMBL" id="QPFP01000021">
    <property type="protein sequence ID" value="TEB30899.1"/>
    <property type="molecule type" value="Genomic_DNA"/>
</dbReference>
<dbReference type="Proteomes" id="UP000298030">
    <property type="component" value="Unassembled WGS sequence"/>
</dbReference>
<feature type="compositionally biased region" description="Polar residues" evidence="1">
    <location>
        <begin position="1"/>
        <end position="10"/>
    </location>
</feature>
<sequence length="599" mass="68126">MVSTRRQSGVTPKPSPALKRTLDSVGDGYSSEEDYEEPNKRKSSGRKRRKTTEELAKVKSKATAIPVRRKKDLSLLPTMPLDILRQLGPKDLLSLSRTDKLWRRAMVNPETVFFVERREEGLQSPEPPEDFTEHWWTGLLFETTCEGCGKKGTMTVDWLLLKRVCVGCKRNHLMYGPRFKSFFPGQDRDVLNYVPHTFSFIGTKFQVVHGALSQMKSLSGAELEEWKEDMTEDIEERARMVSTYTKWGKDMDKVARQDVEANREGRLKAATQRFVEAGYELIDIRKGLSLYSNGIYSGVPYIMNAVWTKIRPGLEIDVSIKRNQRLDEELRPAIKKRMSLLKKLYDAHLDRTARPSERLYSPPVGIFRPIPEVLKIIEADKDTIITAKDFDAIVSNFDKYLTEWQEEKKNSSKALVPSISSREEDEYPFSLARHIFMRSSSEARGYAWLYRENGAAEDDVLVGWPMVGTHWHEHPRRLQIRLGVDVPVPAGFAYNAEASEISSTLIGLAGLNPASVTVSDMDREDKRFVLGNFYTAIGYPVFNWRAATGIGHLLQRKYWGMRDCEFRLATARPKKRSGRDALGEGSDSAASASDSDSDS</sequence>
<dbReference type="CDD" id="cd09917">
    <property type="entry name" value="F-box_SF"/>
    <property type="match status" value="1"/>
</dbReference>
<dbReference type="AlphaFoldDB" id="A0A4Y7TBF6"/>
<evidence type="ECO:0000256" key="1">
    <source>
        <dbReference type="SAM" id="MobiDB-lite"/>
    </source>
</evidence>
<feature type="region of interest" description="Disordered" evidence="1">
    <location>
        <begin position="573"/>
        <end position="599"/>
    </location>
</feature>
<reference evidence="2 3" key="1">
    <citation type="journal article" date="2019" name="Nat. Ecol. Evol.">
        <title>Megaphylogeny resolves global patterns of mushroom evolution.</title>
        <authorList>
            <person name="Varga T."/>
            <person name="Krizsan K."/>
            <person name="Foldi C."/>
            <person name="Dima B."/>
            <person name="Sanchez-Garcia M."/>
            <person name="Sanchez-Ramirez S."/>
            <person name="Szollosi G.J."/>
            <person name="Szarkandi J.G."/>
            <person name="Papp V."/>
            <person name="Albert L."/>
            <person name="Andreopoulos W."/>
            <person name="Angelini C."/>
            <person name="Antonin V."/>
            <person name="Barry K.W."/>
            <person name="Bougher N.L."/>
            <person name="Buchanan P."/>
            <person name="Buyck B."/>
            <person name="Bense V."/>
            <person name="Catcheside P."/>
            <person name="Chovatia M."/>
            <person name="Cooper J."/>
            <person name="Damon W."/>
            <person name="Desjardin D."/>
            <person name="Finy P."/>
            <person name="Geml J."/>
            <person name="Haridas S."/>
            <person name="Hughes K."/>
            <person name="Justo A."/>
            <person name="Karasinski D."/>
            <person name="Kautmanova I."/>
            <person name="Kiss B."/>
            <person name="Kocsube S."/>
            <person name="Kotiranta H."/>
            <person name="LaButti K.M."/>
            <person name="Lechner B.E."/>
            <person name="Liimatainen K."/>
            <person name="Lipzen A."/>
            <person name="Lukacs Z."/>
            <person name="Mihaltcheva S."/>
            <person name="Morgado L.N."/>
            <person name="Niskanen T."/>
            <person name="Noordeloos M.E."/>
            <person name="Ohm R.A."/>
            <person name="Ortiz-Santana B."/>
            <person name="Ovrebo C."/>
            <person name="Racz N."/>
            <person name="Riley R."/>
            <person name="Savchenko A."/>
            <person name="Shiryaev A."/>
            <person name="Soop K."/>
            <person name="Spirin V."/>
            <person name="Szebenyi C."/>
            <person name="Tomsovsky M."/>
            <person name="Tulloss R.E."/>
            <person name="Uehling J."/>
            <person name="Grigoriev I.V."/>
            <person name="Vagvolgyi C."/>
            <person name="Papp T."/>
            <person name="Martin F.M."/>
            <person name="Miettinen O."/>
            <person name="Hibbett D.S."/>
            <person name="Nagy L.G."/>
        </authorList>
    </citation>
    <scope>NUCLEOTIDE SEQUENCE [LARGE SCALE GENOMIC DNA]</scope>
    <source>
        <strain evidence="2 3">FP101781</strain>
    </source>
</reference>
<proteinExistence type="predicted"/>
<organism evidence="2 3">
    <name type="scientific">Coprinellus micaceus</name>
    <name type="common">Glistening ink-cap mushroom</name>
    <name type="synonym">Coprinus micaceus</name>
    <dbReference type="NCBI Taxonomy" id="71717"/>
    <lineage>
        <taxon>Eukaryota</taxon>
        <taxon>Fungi</taxon>
        <taxon>Dikarya</taxon>
        <taxon>Basidiomycota</taxon>
        <taxon>Agaricomycotina</taxon>
        <taxon>Agaricomycetes</taxon>
        <taxon>Agaricomycetidae</taxon>
        <taxon>Agaricales</taxon>
        <taxon>Agaricineae</taxon>
        <taxon>Psathyrellaceae</taxon>
        <taxon>Coprinellus</taxon>
    </lineage>
</organism>